<accession>A0A8B8B051</accession>
<dbReference type="OrthoDB" id="407567at2759"/>
<organism evidence="3 4">
    <name type="scientific">Crassostrea virginica</name>
    <name type="common">Eastern oyster</name>
    <dbReference type="NCBI Taxonomy" id="6565"/>
    <lineage>
        <taxon>Eukaryota</taxon>
        <taxon>Metazoa</taxon>
        <taxon>Spiralia</taxon>
        <taxon>Lophotrochozoa</taxon>
        <taxon>Mollusca</taxon>
        <taxon>Bivalvia</taxon>
        <taxon>Autobranchia</taxon>
        <taxon>Pteriomorphia</taxon>
        <taxon>Ostreida</taxon>
        <taxon>Ostreoidea</taxon>
        <taxon>Ostreidae</taxon>
        <taxon>Crassostrea</taxon>
    </lineage>
</organism>
<dbReference type="Proteomes" id="UP000694844">
    <property type="component" value="Chromosome 8"/>
</dbReference>
<reference evidence="4" key="1">
    <citation type="submission" date="2025-08" db="UniProtKB">
        <authorList>
            <consortium name="RefSeq"/>
        </authorList>
    </citation>
    <scope>IDENTIFICATION</scope>
    <source>
        <tissue evidence="4">Whole sample</tissue>
    </source>
</reference>
<dbReference type="PANTHER" id="PTHR22743">
    <property type="entry name" value="MEPRIN/TRAF-LIKE MATH FAMILY-C.ELEGANS"/>
    <property type="match status" value="1"/>
</dbReference>
<dbReference type="PANTHER" id="PTHR22743:SF165">
    <property type="entry name" value="BTB AND MATH DOMAIN CONTAINING-RELATED"/>
    <property type="match status" value="1"/>
</dbReference>
<feature type="region of interest" description="Disordered" evidence="1">
    <location>
        <begin position="1"/>
        <end position="25"/>
    </location>
</feature>
<evidence type="ECO:0000259" key="2">
    <source>
        <dbReference type="PROSITE" id="PS50097"/>
    </source>
</evidence>
<feature type="compositionally biased region" description="Acidic residues" evidence="1">
    <location>
        <begin position="7"/>
        <end position="16"/>
    </location>
</feature>
<dbReference type="Pfam" id="PF00651">
    <property type="entry name" value="BTB"/>
    <property type="match status" value="1"/>
</dbReference>
<name>A0A8B8B051_CRAVI</name>
<evidence type="ECO:0000313" key="3">
    <source>
        <dbReference type="Proteomes" id="UP000694844"/>
    </source>
</evidence>
<dbReference type="SUPFAM" id="SSF54695">
    <property type="entry name" value="POZ domain"/>
    <property type="match status" value="1"/>
</dbReference>
<dbReference type="AlphaFoldDB" id="A0A8B8B051"/>
<dbReference type="PROSITE" id="PS50097">
    <property type="entry name" value="BTB"/>
    <property type="match status" value="1"/>
</dbReference>
<dbReference type="SMART" id="SM00225">
    <property type="entry name" value="BTB"/>
    <property type="match status" value="1"/>
</dbReference>
<dbReference type="KEGG" id="cvn:111105838"/>
<dbReference type="InterPro" id="IPR011333">
    <property type="entry name" value="SKP1/BTB/POZ_sf"/>
</dbReference>
<feature type="domain" description="BTB" evidence="2">
    <location>
        <begin position="36"/>
        <end position="103"/>
    </location>
</feature>
<sequence>MSFYTDSSEEELENEIGLEKEPSEPLNVFPYDPHITDFTLVVQEKKFHVAKVVLMDASTVFRKMFTDDFKEKTVNELELPGKDSSSFEFFLRCIYPREYSFTETRVWQTLSLADEYDVKCVLQRCENWLLTGLDFKVDRLRGTRRITAENQQAGYLMECLHYGEKYNLKTLHSTVFEKLVKYQFRSYKDNLHYKSLSETSRLELLEARLNNID</sequence>
<gene>
    <name evidence="4" type="primary">LOC111105838</name>
</gene>
<dbReference type="InterPro" id="IPR000210">
    <property type="entry name" value="BTB/POZ_dom"/>
</dbReference>
<dbReference type="CDD" id="cd18186">
    <property type="entry name" value="BTB_POZ_ZBTB_KLHL-like"/>
    <property type="match status" value="1"/>
</dbReference>
<dbReference type="Gene3D" id="3.30.710.10">
    <property type="entry name" value="Potassium Channel Kv1.1, Chain A"/>
    <property type="match status" value="1"/>
</dbReference>
<dbReference type="RefSeq" id="XP_022295974.1">
    <property type="nucleotide sequence ID" value="XM_022440266.1"/>
</dbReference>
<protein>
    <submittedName>
        <fullName evidence="4">BTB and MATH domain-containing protein 38-like</fullName>
    </submittedName>
</protein>
<evidence type="ECO:0000313" key="4">
    <source>
        <dbReference type="RefSeq" id="XP_022295974.1"/>
    </source>
</evidence>
<dbReference type="InterPro" id="IPR052664">
    <property type="entry name" value="BTB-MATH_domain_protein"/>
</dbReference>
<proteinExistence type="predicted"/>
<dbReference type="GeneID" id="111105838"/>
<keyword evidence="3" id="KW-1185">Reference proteome</keyword>
<evidence type="ECO:0000256" key="1">
    <source>
        <dbReference type="SAM" id="MobiDB-lite"/>
    </source>
</evidence>